<name>A0A0U3HS87_9MICC</name>
<dbReference type="GO" id="GO:0003723">
    <property type="term" value="F:RNA binding"/>
    <property type="evidence" value="ECO:0007669"/>
    <property type="project" value="UniProtKB-UniRule"/>
</dbReference>
<keyword evidence="6" id="KW-0963">Cytoplasm</keyword>
<evidence type="ECO:0000256" key="10">
    <source>
        <dbReference type="ARBA" id="ARBA00022801"/>
    </source>
</evidence>
<evidence type="ECO:0000313" key="18">
    <source>
        <dbReference type="Proteomes" id="UP000057181"/>
    </source>
</evidence>
<feature type="binding site" evidence="12">
    <location>
        <position position="37"/>
    </location>
    <ligand>
        <name>a divalent metal cation</name>
        <dbReference type="ChEBI" id="CHEBI:60240"/>
    </ligand>
</feature>
<keyword evidence="19" id="KW-1185">Reference proteome</keyword>
<dbReference type="Pfam" id="PF01351">
    <property type="entry name" value="RNase_HII"/>
    <property type="match status" value="2"/>
</dbReference>
<dbReference type="GO" id="GO:0006298">
    <property type="term" value="P:mismatch repair"/>
    <property type="evidence" value="ECO:0007669"/>
    <property type="project" value="TreeGrafter"/>
</dbReference>
<feature type="region of interest" description="Disordered" evidence="14">
    <location>
        <begin position="231"/>
        <end position="264"/>
    </location>
</feature>
<dbReference type="GO" id="GO:0005737">
    <property type="term" value="C:cytoplasm"/>
    <property type="evidence" value="ECO:0007669"/>
    <property type="project" value="UniProtKB-SubCell"/>
</dbReference>
<dbReference type="InterPro" id="IPR001352">
    <property type="entry name" value="RNase_HII/HIII"/>
</dbReference>
<dbReference type="GO" id="GO:0004523">
    <property type="term" value="F:RNA-DNA hybrid ribonuclease activity"/>
    <property type="evidence" value="ECO:0007669"/>
    <property type="project" value="UniProtKB-UniRule"/>
</dbReference>
<dbReference type="RefSeq" id="WP_058859079.1">
    <property type="nucleotide sequence ID" value="NZ_BJZR01000050.1"/>
</dbReference>
<evidence type="ECO:0000256" key="8">
    <source>
        <dbReference type="ARBA" id="ARBA00022723"/>
    </source>
</evidence>
<evidence type="ECO:0000256" key="11">
    <source>
        <dbReference type="ARBA" id="ARBA00023211"/>
    </source>
</evidence>
<comment type="function">
    <text evidence="3 13">Endonuclease that specifically degrades the RNA of RNA-DNA hybrids.</text>
</comment>
<feature type="binding site" evidence="12">
    <location>
        <position position="131"/>
    </location>
    <ligand>
        <name>a divalent metal cation</name>
        <dbReference type="ChEBI" id="CHEBI:60240"/>
    </ligand>
</feature>
<evidence type="ECO:0000313" key="16">
    <source>
        <dbReference type="EMBL" id="ALU40390.1"/>
    </source>
</evidence>
<keyword evidence="11" id="KW-0464">Manganese</keyword>
<dbReference type="GO" id="GO:0032299">
    <property type="term" value="C:ribonuclease H2 complex"/>
    <property type="evidence" value="ECO:0007669"/>
    <property type="project" value="TreeGrafter"/>
</dbReference>
<dbReference type="Gene3D" id="3.30.420.10">
    <property type="entry name" value="Ribonuclease H-like superfamily/Ribonuclease H"/>
    <property type="match status" value="1"/>
</dbReference>
<evidence type="ECO:0000256" key="7">
    <source>
        <dbReference type="ARBA" id="ARBA00022722"/>
    </source>
</evidence>
<dbReference type="KEGG" id="kfv:AS188_12200"/>
<dbReference type="SUPFAM" id="SSF53098">
    <property type="entry name" value="Ribonuclease H-like"/>
    <property type="match status" value="1"/>
</dbReference>
<evidence type="ECO:0000256" key="5">
    <source>
        <dbReference type="ARBA" id="ARBA00007383"/>
    </source>
</evidence>
<comment type="similarity">
    <text evidence="5 13">Belongs to the RNase HII family.</text>
</comment>
<evidence type="ECO:0000256" key="1">
    <source>
        <dbReference type="ARBA" id="ARBA00000077"/>
    </source>
</evidence>
<dbReference type="OrthoDB" id="9803420at2"/>
<dbReference type="CDD" id="cd07182">
    <property type="entry name" value="RNase_HII_bacteria_HII_like"/>
    <property type="match status" value="1"/>
</dbReference>
<evidence type="ECO:0000256" key="14">
    <source>
        <dbReference type="SAM" id="MobiDB-lite"/>
    </source>
</evidence>
<comment type="subcellular location">
    <subcellularLocation>
        <location evidence="4">Cytoplasm</location>
    </subcellularLocation>
</comment>
<dbReference type="InterPro" id="IPR022898">
    <property type="entry name" value="RNase_HII"/>
</dbReference>
<evidence type="ECO:0000259" key="15">
    <source>
        <dbReference type="PROSITE" id="PS51975"/>
    </source>
</evidence>
<comment type="catalytic activity">
    <reaction evidence="1 12 13">
        <text>Endonucleolytic cleavage to 5'-phosphomonoester.</text>
        <dbReference type="EC" id="3.1.26.4"/>
    </reaction>
</comment>
<evidence type="ECO:0000256" key="13">
    <source>
        <dbReference type="RuleBase" id="RU003515"/>
    </source>
</evidence>
<dbReference type="EMBL" id="BJZR01000050">
    <property type="protein sequence ID" value="GEO92577.1"/>
    <property type="molecule type" value="Genomic_DNA"/>
</dbReference>
<dbReference type="AlphaFoldDB" id="A0A0U3HS87"/>
<keyword evidence="9 12" id="KW-0255">Endonuclease</keyword>
<dbReference type="InterPro" id="IPR024567">
    <property type="entry name" value="RNase_HII/HIII_dom"/>
</dbReference>
<organism evidence="16 18">
    <name type="scientific">Kocuria flava</name>
    <dbReference type="NCBI Taxonomy" id="446860"/>
    <lineage>
        <taxon>Bacteria</taxon>
        <taxon>Bacillati</taxon>
        <taxon>Actinomycetota</taxon>
        <taxon>Actinomycetes</taxon>
        <taxon>Micrococcales</taxon>
        <taxon>Micrococcaceae</taxon>
        <taxon>Kocuria</taxon>
    </lineage>
</organism>
<dbReference type="Proteomes" id="UP000321155">
    <property type="component" value="Unassembled WGS sequence"/>
</dbReference>
<evidence type="ECO:0000256" key="9">
    <source>
        <dbReference type="ARBA" id="ARBA00022759"/>
    </source>
</evidence>
<reference evidence="17 19" key="2">
    <citation type="submission" date="2019-07" db="EMBL/GenBank/DDBJ databases">
        <title>Whole genome shotgun sequence of Kocuria flava NBRC 107626.</title>
        <authorList>
            <person name="Hosoyama A."/>
            <person name="Uohara A."/>
            <person name="Ohji S."/>
            <person name="Ichikawa N."/>
        </authorList>
    </citation>
    <scope>NUCLEOTIDE SEQUENCE [LARGE SCALE GENOMIC DNA]</scope>
    <source>
        <strain evidence="17 19">NBRC 107626</strain>
    </source>
</reference>
<comment type="cofactor">
    <cofactor evidence="2">
        <name>Mg(2+)</name>
        <dbReference type="ChEBI" id="CHEBI:18420"/>
    </cofactor>
</comment>
<accession>A0A0U3HS87</accession>
<dbReference type="STRING" id="446860.AS188_12200"/>
<dbReference type="InterPro" id="IPR036397">
    <property type="entry name" value="RNaseH_sf"/>
</dbReference>
<dbReference type="EC" id="3.1.26.4" evidence="13"/>
<dbReference type="PANTHER" id="PTHR10954:SF18">
    <property type="entry name" value="RIBONUCLEASE HII"/>
    <property type="match status" value="1"/>
</dbReference>
<proteinExistence type="inferred from homology"/>
<dbReference type="PROSITE" id="PS51975">
    <property type="entry name" value="RNASE_H_2"/>
    <property type="match status" value="1"/>
</dbReference>
<comment type="cofactor">
    <cofactor evidence="12">
        <name>Mn(2+)</name>
        <dbReference type="ChEBI" id="CHEBI:29035"/>
    </cofactor>
    <cofactor evidence="12">
        <name>Mg(2+)</name>
        <dbReference type="ChEBI" id="CHEBI:18420"/>
    </cofactor>
    <text evidence="12">Manganese or magnesium. Binds 1 divalent metal ion per monomer in the absence of substrate. May bind a second metal ion after substrate binding.</text>
</comment>
<dbReference type="NCBIfam" id="NF000595">
    <property type="entry name" value="PRK00015.1-3"/>
    <property type="match status" value="1"/>
</dbReference>
<dbReference type="GO" id="GO:0043137">
    <property type="term" value="P:DNA replication, removal of RNA primer"/>
    <property type="evidence" value="ECO:0007669"/>
    <property type="project" value="TreeGrafter"/>
</dbReference>
<evidence type="ECO:0000256" key="4">
    <source>
        <dbReference type="ARBA" id="ARBA00004496"/>
    </source>
</evidence>
<evidence type="ECO:0000313" key="17">
    <source>
        <dbReference type="EMBL" id="GEO92577.1"/>
    </source>
</evidence>
<evidence type="ECO:0000256" key="2">
    <source>
        <dbReference type="ARBA" id="ARBA00001946"/>
    </source>
</evidence>
<feature type="binding site" evidence="12">
    <location>
        <position position="36"/>
    </location>
    <ligand>
        <name>a divalent metal cation</name>
        <dbReference type="ChEBI" id="CHEBI:60240"/>
    </ligand>
</feature>
<evidence type="ECO:0000256" key="6">
    <source>
        <dbReference type="ARBA" id="ARBA00022490"/>
    </source>
</evidence>
<feature type="domain" description="RNase H type-2" evidence="15">
    <location>
        <begin position="30"/>
        <end position="259"/>
    </location>
</feature>
<dbReference type="PANTHER" id="PTHR10954">
    <property type="entry name" value="RIBONUCLEASE H2 SUBUNIT A"/>
    <property type="match status" value="1"/>
</dbReference>
<keyword evidence="7 12" id="KW-0540">Nuclease</keyword>
<evidence type="ECO:0000313" key="19">
    <source>
        <dbReference type="Proteomes" id="UP000321155"/>
    </source>
</evidence>
<gene>
    <name evidence="16" type="ORF">AS188_12200</name>
    <name evidence="17" type="ORF">KFL01_18830</name>
</gene>
<feature type="region of interest" description="Disordered" evidence="14">
    <location>
        <begin position="139"/>
        <end position="174"/>
    </location>
</feature>
<protein>
    <recommendedName>
        <fullName evidence="13">Ribonuclease</fullName>
        <ecNumber evidence="13">3.1.26.4</ecNumber>
    </recommendedName>
</protein>
<dbReference type="GO" id="GO:0046872">
    <property type="term" value="F:metal ion binding"/>
    <property type="evidence" value="ECO:0007669"/>
    <property type="project" value="UniProtKB-KW"/>
</dbReference>
<dbReference type="EMBL" id="CP013254">
    <property type="protein sequence ID" value="ALU40390.1"/>
    <property type="molecule type" value="Genomic_DNA"/>
</dbReference>
<dbReference type="Proteomes" id="UP000057181">
    <property type="component" value="Chromosome"/>
</dbReference>
<keyword evidence="8 12" id="KW-0479">Metal-binding</keyword>
<sequence>MAPDPSRRGRLPGRAPGLALEHELARDGTRRVGGMDEVGRGALAGPVTVGVVVLHPGTRRGVPGLRDSKLLSPARRQELVPRVLAWCAAAGVGHASPAEIDGLGLTAALRLAGHRALAAAGTAAPDVVLLDGRHDWLSPPGAPALFGDPGPGGPGPGDPPAVGEPGEGSAPEPAWAGEVVPRVRADLDCASVAAASVLAKVERDGIMTELAADWPQYGWGTNMGYGAAGHRSALAEHGPSPHHRLSWRLGPAPGPGRTDREGTA</sequence>
<dbReference type="InterPro" id="IPR012337">
    <property type="entry name" value="RNaseH-like_sf"/>
</dbReference>
<reference evidence="16 18" key="1">
    <citation type="submission" date="2015-11" db="EMBL/GenBank/DDBJ databases">
        <title>Complete Genome Sequence of Kocuria flava strain HO-9041.</title>
        <authorList>
            <person name="Zhou M."/>
            <person name="Dai J."/>
        </authorList>
    </citation>
    <scope>NUCLEOTIDE SEQUENCE [LARGE SCALE GENOMIC DNA]</scope>
    <source>
        <strain evidence="16 18">HO-9041</strain>
    </source>
</reference>
<evidence type="ECO:0000256" key="12">
    <source>
        <dbReference type="PROSITE-ProRule" id="PRU01319"/>
    </source>
</evidence>
<evidence type="ECO:0000256" key="3">
    <source>
        <dbReference type="ARBA" id="ARBA00004065"/>
    </source>
</evidence>
<keyword evidence="10 12" id="KW-0378">Hydrolase</keyword>